<gene>
    <name evidence="3" type="ORF">E3O21_14255</name>
</gene>
<proteinExistence type="inferred from homology"/>
<organism evidence="3 4">
    <name type="scientific">Cryobacterium flavum</name>
    <dbReference type="NCBI Taxonomy" id="1424659"/>
    <lineage>
        <taxon>Bacteria</taxon>
        <taxon>Bacillati</taxon>
        <taxon>Actinomycetota</taxon>
        <taxon>Actinomycetes</taxon>
        <taxon>Micrococcales</taxon>
        <taxon>Microbacteriaceae</taxon>
        <taxon>Cryobacterium</taxon>
    </lineage>
</organism>
<dbReference type="EMBL" id="SOFD01000035">
    <property type="protein sequence ID" value="TFB74530.1"/>
    <property type="molecule type" value="Genomic_DNA"/>
</dbReference>
<evidence type="ECO:0000313" key="3">
    <source>
        <dbReference type="EMBL" id="TFB74530.1"/>
    </source>
</evidence>
<evidence type="ECO:0000259" key="2">
    <source>
        <dbReference type="Pfam" id="PF02657"/>
    </source>
</evidence>
<reference evidence="3 4" key="1">
    <citation type="submission" date="2019-03" db="EMBL/GenBank/DDBJ databases">
        <title>Genomics of glacier-inhabiting Cryobacterium strains.</title>
        <authorList>
            <person name="Liu Q."/>
            <person name="Xin Y.-H."/>
        </authorList>
    </citation>
    <scope>NUCLEOTIDE SEQUENCE [LARGE SCALE GENOMIC DNA]</scope>
    <source>
        <strain evidence="3 4">Hh8</strain>
    </source>
</reference>
<sequence>MGQRRGRADRGRQRARNCTGAAPVSTDLLNEIREDFLALEQKDRLLLLLEFANELPELPQKFQDHPDLLERVIECQSPVFIFVEVDADGAFHLHATAPRESPTTRGFASILAQGLDGLSAEEVLAVPDDYSQSIGLSEAVSPLRLRGMSAMLGRAKRQLRDRLAA</sequence>
<keyword evidence="4" id="KW-1185">Reference proteome</keyword>
<dbReference type="Proteomes" id="UP000298252">
    <property type="component" value="Unassembled WGS sequence"/>
</dbReference>
<protein>
    <submittedName>
        <fullName evidence="3">SufE family protein</fullName>
    </submittedName>
</protein>
<dbReference type="SUPFAM" id="SSF82649">
    <property type="entry name" value="SufE/NifU"/>
    <property type="match status" value="1"/>
</dbReference>
<comment type="similarity">
    <text evidence="1">Belongs to the SufE family.</text>
</comment>
<name>A0ABY2HZ96_9MICO</name>
<dbReference type="Gene3D" id="3.90.1010.10">
    <property type="match status" value="1"/>
</dbReference>
<evidence type="ECO:0000313" key="4">
    <source>
        <dbReference type="Proteomes" id="UP000298252"/>
    </source>
</evidence>
<evidence type="ECO:0000256" key="1">
    <source>
        <dbReference type="ARBA" id="ARBA00010282"/>
    </source>
</evidence>
<accession>A0ABY2HZ96</accession>
<dbReference type="PANTHER" id="PTHR43597">
    <property type="entry name" value="SULFUR ACCEPTOR PROTEIN CSDE"/>
    <property type="match status" value="1"/>
</dbReference>
<dbReference type="PANTHER" id="PTHR43597:SF5">
    <property type="entry name" value="SUFE-LIKE PROTEIN 2, CHLOROPLASTIC"/>
    <property type="match status" value="1"/>
</dbReference>
<comment type="caution">
    <text evidence="3">The sequence shown here is derived from an EMBL/GenBank/DDBJ whole genome shotgun (WGS) entry which is preliminary data.</text>
</comment>
<dbReference type="Pfam" id="PF02657">
    <property type="entry name" value="SufE"/>
    <property type="match status" value="1"/>
</dbReference>
<feature type="domain" description="Fe-S metabolism associated" evidence="2">
    <location>
        <begin position="34"/>
        <end position="157"/>
    </location>
</feature>
<dbReference type="InterPro" id="IPR003808">
    <property type="entry name" value="Fe-S_metab-assoc_dom"/>
</dbReference>